<dbReference type="SUPFAM" id="SSF48726">
    <property type="entry name" value="Immunoglobulin"/>
    <property type="match status" value="3"/>
</dbReference>
<dbReference type="PANTHER" id="PTHR11890">
    <property type="entry name" value="INTERLEUKIN-1 RECEPTOR FAMILY MEMBER"/>
    <property type="match status" value="1"/>
</dbReference>
<evidence type="ECO:0000259" key="11">
    <source>
        <dbReference type="PROSITE" id="PS50835"/>
    </source>
</evidence>
<keyword evidence="5" id="KW-0520">NAD</keyword>
<reference evidence="12 13" key="1">
    <citation type="journal article" date="2014" name="Nat. Genet.">
        <title>Whole-genome sequence of a flatfish provides insights into ZW sex chromosome evolution and adaptation to a benthic lifestyle.</title>
        <authorList>
            <person name="Chen S."/>
            <person name="Zhang G."/>
            <person name="Shao C."/>
            <person name="Huang Q."/>
            <person name="Liu G."/>
            <person name="Zhang P."/>
            <person name="Song W."/>
            <person name="An N."/>
            <person name="Chalopin D."/>
            <person name="Volff J.N."/>
            <person name="Hong Y."/>
            <person name="Li Q."/>
            <person name="Sha Z."/>
            <person name="Zhou H."/>
            <person name="Xie M."/>
            <person name="Yu Q."/>
            <person name="Liu Y."/>
            <person name="Xiang H."/>
            <person name="Wang N."/>
            <person name="Wu K."/>
            <person name="Yang C."/>
            <person name="Zhou Q."/>
            <person name="Liao X."/>
            <person name="Yang L."/>
            <person name="Hu Q."/>
            <person name="Zhang J."/>
            <person name="Meng L."/>
            <person name="Jin L."/>
            <person name="Tian Y."/>
            <person name="Lian J."/>
            <person name="Yang J."/>
            <person name="Miao G."/>
            <person name="Liu S."/>
            <person name="Liang Z."/>
            <person name="Yan F."/>
            <person name="Li Y."/>
            <person name="Sun B."/>
            <person name="Zhang H."/>
            <person name="Zhang J."/>
            <person name="Zhu Y."/>
            <person name="Du M."/>
            <person name="Zhao Y."/>
            <person name="Schartl M."/>
            <person name="Tang Q."/>
            <person name="Wang J."/>
        </authorList>
    </citation>
    <scope>NUCLEOTIDE SEQUENCE</scope>
</reference>
<evidence type="ECO:0000259" key="10">
    <source>
        <dbReference type="PROSITE" id="PS50104"/>
    </source>
</evidence>
<name>A0A3P8UHX7_CYNSE</name>
<dbReference type="SUPFAM" id="SSF52200">
    <property type="entry name" value="Toll/Interleukin receptor TIR domain"/>
    <property type="match status" value="1"/>
</dbReference>
<accession>A0A3P8UHX7</accession>
<dbReference type="InterPro" id="IPR036179">
    <property type="entry name" value="Ig-like_dom_sf"/>
</dbReference>
<dbReference type="InterPro" id="IPR004074">
    <property type="entry name" value="IL-1_rcpt_I/II-typ"/>
</dbReference>
<evidence type="ECO:0000256" key="3">
    <source>
        <dbReference type="ARBA" id="ARBA00022737"/>
    </source>
</evidence>
<keyword evidence="4" id="KW-0378">Hydrolase</keyword>
<evidence type="ECO:0000256" key="4">
    <source>
        <dbReference type="ARBA" id="ARBA00022801"/>
    </source>
</evidence>
<proteinExistence type="inferred from homology"/>
<dbReference type="InterPro" id="IPR007110">
    <property type="entry name" value="Ig-like_dom"/>
</dbReference>
<dbReference type="InterPro" id="IPR013783">
    <property type="entry name" value="Ig-like_fold"/>
</dbReference>
<keyword evidence="9" id="KW-0472">Membrane</keyword>
<keyword evidence="8" id="KW-0393">Immunoglobulin domain</keyword>
<feature type="domain" description="TIR" evidence="10">
    <location>
        <begin position="364"/>
        <end position="509"/>
    </location>
</feature>
<keyword evidence="13" id="KW-1185">Reference proteome</keyword>
<dbReference type="InterPro" id="IPR013151">
    <property type="entry name" value="Immunoglobulin_dom"/>
</dbReference>
<evidence type="ECO:0000256" key="7">
    <source>
        <dbReference type="ARBA" id="ARBA00023180"/>
    </source>
</evidence>
<keyword evidence="2" id="KW-0732">Signal</keyword>
<dbReference type="Gene3D" id="3.40.50.10140">
    <property type="entry name" value="Toll/interleukin-1 receptor homology (TIR) domain"/>
    <property type="match status" value="1"/>
</dbReference>
<evidence type="ECO:0000256" key="2">
    <source>
        <dbReference type="ARBA" id="ARBA00022729"/>
    </source>
</evidence>
<dbReference type="AlphaFoldDB" id="A0A3P8UHX7"/>
<evidence type="ECO:0000313" key="13">
    <source>
        <dbReference type="Proteomes" id="UP000265120"/>
    </source>
</evidence>
<dbReference type="InterPro" id="IPR015621">
    <property type="entry name" value="IL-1_rcpt_fam"/>
</dbReference>
<organism evidence="12 13">
    <name type="scientific">Cynoglossus semilaevis</name>
    <name type="common">Tongue sole</name>
    <dbReference type="NCBI Taxonomy" id="244447"/>
    <lineage>
        <taxon>Eukaryota</taxon>
        <taxon>Metazoa</taxon>
        <taxon>Chordata</taxon>
        <taxon>Craniata</taxon>
        <taxon>Vertebrata</taxon>
        <taxon>Euteleostomi</taxon>
        <taxon>Actinopterygii</taxon>
        <taxon>Neopterygii</taxon>
        <taxon>Teleostei</taxon>
        <taxon>Neoteleostei</taxon>
        <taxon>Acanthomorphata</taxon>
        <taxon>Carangaria</taxon>
        <taxon>Pleuronectiformes</taxon>
        <taxon>Pleuronectoidei</taxon>
        <taxon>Cynoglossidae</taxon>
        <taxon>Cynoglossinae</taxon>
        <taxon>Cynoglossus</taxon>
    </lineage>
</organism>
<dbReference type="Pfam" id="PF01582">
    <property type="entry name" value="TIR"/>
    <property type="match status" value="1"/>
</dbReference>
<dbReference type="GO" id="GO:0004908">
    <property type="term" value="F:interleukin-1 receptor activity"/>
    <property type="evidence" value="ECO:0007669"/>
    <property type="project" value="InterPro"/>
</dbReference>
<evidence type="ECO:0000313" key="12">
    <source>
        <dbReference type="Ensembl" id="ENSCSEP00000001439.1"/>
    </source>
</evidence>
<dbReference type="Pfam" id="PF00047">
    <property type="entry name" value="ig"/>
    <property type="match status" value="1"/>
</dbReference>
<dbReference type="Proteomes" id="UP000265120">
    <property type="component" value="Chromosome 5"/>
</dbReference>
<keyword evidence="6" id="KW-1015">Disulfide bond</keyword>
<protein>
    <submittedName>
        <fullName evidence="12">Interleukin-18 receptor 1-like</fullName>
    </submittedName>
</protein>
<evidence type="ECO:0000256" key="6">
    <source>
        <dbReference type="ARBA" id="ARBA00023157"/>
    </source>
</evidence>
<evidence type="ECO:0000256" key="9">
    <source>
        <dbReference type="SAM" id="Phobius"/>
    </source>
</evidence>
<dbReference type="SMART" id="SM00255">
    <property type="entry name" value="TIR"/>
    <property type="match status" value="1"/>
</dbReference>
<keyword evidence="3" id="KW-0677">Repeat</keyword>
<dbReference type="SMART" id="SM00409">
    <property type="entry name" value="IG"/>
    <property type="match status" value="3"/>
</dbReference>
<dbReference type="InterPro" id="IPR000157">
    <property type="entry name" value="TIR_dom"/>
</dbReference>
<dbReference type="PRINTS" id="PR01536">
    <property type="entry name" value="INTRLKN1R12F"/>
</dbReference>
<dbReference type="PANTHER" id="PTHR11890:SF6">
    <property type="entry name" value="INTERLEUKIN-18 RECEPTOR 1"/>
    <property type="match status" value="1"/>
</dbReference>
<keyword evidence="7" id="KW-0325">Glycoprotein</keyword>
<dbReference type="GeneTree" id="ENSGT01090000259985"/>
<dbReference type="InterPro" id="IPR035897">
    <property type="entry name" value="Toll_tir_struct_dom_sf"/>
</dbReference>
<dbReference type="Ensembl" id="ENSCSET00000001459.1">
    <property type="protein sequence ID" value="ENSCSEP00000001429.1"/>
    <property type="gene ID" value="ENSCSEG00000000980.1"/>
</dbReference>
<feature type="domain" description="Ig-like" evidence="11">
    <location>
        <begin position="9"/>
        <end position="106"/>
    </location>
</feature>
<evidence type="ECO:0000256" key="8">
    <source>
        <dbReference type="ARBA" id="ARBA00023319"/>
    </source>
</evidence>
<evidence type="ECO:0000256" key="1">
    <source>
        <dbReference type="ARBA" id="ARBA00009752"/>
    </source>
</evidence>
<evidence type="ECO:0000256" key="5">
    <source>
        <dbReference type="ARBA" id="ARBA00023027"/>
    </source>
</evidence>
<dbReference type="Gene3D" id="2.60.40.10">
    <property type="entry name" value="Immunoglobulins"/>
    <property type="match status" value="3"/>
</dbReference>
<dbReference type="GO" id="GO:0016787">
    <property type="term" value="F:hydrolase activity"/>
    <property type="evidence" value="ECO:0007669"/>
    <property type="project" value="UniProtKB-KW"/>
</dbReference>
<comment type="similarity">
    <text evidence="1">Belongs to the interleukin-1 receptor family.</text>
</comment>
<dbReference type="PROSITE" id="PS50835">
    <property type="entry name" value="IG_LIKE"/>
    <property type="match status" value="2"/>
</dbReference>
<dbReference type="PRINTS" id="PR01537">
    <property type="entry name" value="INTRLKN1R1F"/>
</dbReference>
<sequence length="531" mass="59129">MSVGCGLEPPCHPRPKNVCVRAGEMVALQCPRSIDSNTEVRLIWSRATDQDRVLTNMTADEQQQRSMSVHRGSLVILSASVEHEGKYSCTVGYGRNGSSEFVVTVNSAASRRCEDKQNYSQTCFTQQSCKLNCPDVNVPVVHSPNITSNGIQWYKVGESLQKDNYFPTVEKQNSGLYTCVRSYQYQGQKYNMTFTVILDVQPKKAEKTAAIISPRDDDVIHVELGSTVVIDCTAVTYSEFDDVSWLIGEFTVDQDSNLPVFFNSTRKIEGDEIQTTASLVFRKISEDDLSKNYTCKLAAVYQSSDFVTIHLRNAHPQYLLLCLCTVCIVAALTAAVIVYVRFKIDIVLFLRDTLGCHAKISDDKRYDAFVMGYKSHADSGLSAEDRRWLENVLEEKFGYRLCLVERDIQPGEALANAVLDCIEESRAVVLIPSSSDPGLGSGLLTAIHEALVERQTRLIFIESEMGEGSAAGSLAEALQLLSETGKCVTWRGRGATASSSFWKHLRFYLLPSQRPRKGRFLSQTSYNQGLI</sequence>
<reference evidence="12" key="2">
    <citation type="submission" date="2025-05" db="UniProtKB">
        <authorList>
            <consortium name="Ensembl"/>
        </authorList>
    </citation>
    <scope>IDENTIFICATION</scope>
</reference>
<feature type="transmembrane region" description="Helical" evidence="9">
    <location>
        <begin position="318"/>
        <end position="342"/>
    </location>
</feature>
<dbReference type="Ensembl" id="ENSCSET00000001468.1">
    <property type="protein sequence ID" value="ENSCSEP00000001439.1"/>
    <property type="gene ID" value="ENSCSEG00000000980.1"/>
</dbReference>
<keyword evidence="9" id="KW-0812">Transmembrane</keyword>
<feature type="domain" description="Ig-like" evidence="11">
    <location>
        <begin position="202"/>
        <end position="308"/>
    </location>
</feature>
<dbReference type="PROSITE" id="PS50104">
    <property type="entry name" value="TIR"/>
    <property type="match status" value="1"/>
</dbReference>
<keyword evidence="9" id="KW-1133">Transmembrane helix</keyword>
<dbReference type="InterPro" id="IPR003599">
    <property type="entry name" value="Ig_sub"/>
</dbReference>